<dbReference type="Pfam" id="PF00144">
    <property type="entry name" value="Beta-lactamase"/>
    <property type="match status" value="1"/>
</dbReference>
<name>A0AAD5Q287_PYTIN</name>
<reference evidence="2" key="1">
    <citation type="submission" date="2021-12" db="EMBL/GenBank/DDBJ databases">
        <title>Prjna785345.</title>
        <authorList>
            <person name="Rujirawat T."/>
            <person name="Krajaejun T."/>
        </authorList>
    </citation>
    <scope>NUCLEOTIDE SEQUENCE</scope>
    <source>
        <strain evidence="2">Pi057C3</strain>
    </source>
</reference>
<dbReference type="Proteomes" id="UP001209570">
    <property type="component" value="Unassembled WGS sequence"/>
</dbReference>
<dbReference type="InterPro" id="IPR001466">
    <property type="entry name" value="Beta-lactam-related"/>
</dbReference>
<organism evidence="2 3">
    <name type="scientific">Pythium insidiosum</name>
    <name type="common">Pythiosis disease agent</name>
    <dbReference type="NCBI Taxonomy" id="114742"/>
    <lineage>
        <taxon>Eukaryota</taxon>
        <taxon>Sar</taxon>
        <taxon>Stramenopiles</taxon>
        <taxon>Oomycota</taxon>
        <taxon>Peronosporomycetes</taxon>
        <taxon>Pythiales</taxon>
        <taxon>Pythiaceae</taxon>
        <taxon>Pythium</taxon>
    </lineage>
</organism>
<proteinExistence type="predicted"/>
<gene>
    <name evidence="2" type="ORF">P43SY_010633</name>
</gene>
<comment type="caution">
    <text evidence="2">The sequence shown here is derived from an EMBL/GenBank/DDBJ whole genome shotgun (WGS) entry which is preliminary data.</text>
</comment>
<evidence type="ECO:0000313" key="3">
    <source>
        <dbReference type="Proteomes" id="UP001209570"/>
    </source>
</evidence>
<keyword evidence="3" id="KW-1185">Reference proteome</keyword>
<dbReference type="InterPro" id="IPR050789">
    <property type="entry name" value="Diverse_Enzym_Activities"/>
</dbReference>
<accession>A0AAD5Q287</accession>
<sequence>MTFVQLLNMGSGIADAEFCNTPNAQWCRYTADKLAYYKGSIGKHVGDFINTPLVFKPGTNYSYANFNFVLLAYMVEKISGQSFSTYLQQNIFDKIGMTKSYFDPYSGGRGVRTRYVDEYMHFYEQPSADKKAGR</sequence>
<dbReference type="AlphaFoldDB" id="A0AAD5Q287"/>
<protein>
    <recommendedName>
        <fullName evidence="1">Beta-lactamase-related domain-containing protein</fullName>
    </recommendedName>
</protein>
<dbReference type="PANTHER" id="PTHR43283">
    <property type="entry name" value="BETA-LACTAMASE-RELATED"/>
    <property type="match status" value="1"/>
</dbReference>
<evidence type="ECO:0000313" key="2">
    <source>
        <dbReference type="EMBL" id="KAJ0389219.1"/>
    </source>
</evidence>
<feature type="domain" description="Beta-lactamase-related" evidence="1">
    <location>
        <begin position="1"/>
        <end position="117"/>
    </location>
</feature>
<dbReference type="InterPro" id="IPR012338">
    <property type="entry name" value="Beta-lactam/transpept-like"/>
</dbReference>
<dbReference type="EMBL" id="JAKCXM010004472">
    <property type="protein sequence ID" value="KAJ0389219.1"/>
    <property type="molecule type" value="Genomic_DNA"/>
</dbReference>
<dbReference type="Gene3D" id="3.40.710.10">
    <property type="entry name" value="DD-peptidase/beta-lactamase superfamily"/>
    <property type="match status" value="1"/>
</dbReference>
<dbReference type="SUPFAM" id="SSF56601">
    <property type="entry name" value="beta-lactamase/transpeptidase-like"/>
    <property type="match status" value="1"/>
</dbReference>
<evidence type="ECO:0000259" key="1">
    <source>
        <dbReference type="Pfam" id="PF00144"/>
    </source>
</evidence>